<keyword evidence="3" id="KW-1003">Cell membrane</keyword>
<dbReference type="PANTHER" id="PTHR30151">
    <property type="entry name" value="ALKANE SULFONATE ABC TRANSPORTER-RELATED, MEMBRANE SUBUNIT"/>
    <property type="match status" value="1"/>
</dbReference>
<feature type="transmembrane region" description="Helical" evidence="7">
    <location>
        <begin position="282"/>
        <end position="300"/>
    </location>
</feature>
<evidence type="ECO:0000256" key="7">
    <source>
        <dbReference type="RuleBase" id="RU363032"/>
    </source>
</evidence>
<dbReference type="SUPFAM" id="SSF53850">
    <property type="entry name" value="Periplasmic binding protein-like II"/>
    <property type="match status" value="1"/>
</dbReference>
<dbReference type="EMBL" id="JSAN01000043">
    <property type="protein sequence ID" value="KIC72957.1"/>
    <property type="molecule type" value="Genomic_DNA"/>
</dbReference>
<evidence type="ECO:0000256" key="5">
    <source>
        <dbReference type="ARBA" id="ARBA00022989"/>
    </source>
</evidence>
<dbReference type="SUPFAM" id="SSF161098">
    <property type="entry name" value="MetI-like"/>
    <property type="match status" value="1"/>
</dbReference>
<sequence length="586" mass="67300">MLLSLSYFVEKKLVKRCPSIQIIINMKNILIVTCTFLFILFVWEFFSYFNPNLIWVLPPPSQIFNQLIEKPDCFLFHTGVTLKEILGGFALAFSVAFPLAWIMDHFSIARNFLQPFFVIIQCIPMFTLAPIMIMWFGWCYIAIAIPTALMIFFPLTITLFQGLRSVPKELTDYFMINHATHWQIFCKLKLPWSLPHLFSGLRLSAAIAGIAAIAGEWAGAQNGLGVLMVESRRDMDLATNFAALFCLTLLSYLIYSIILLIEYFILKKRFFKILKAHFTYSRLTYSIVFVFFVGCGILMGCHQQASSKPPVRLVLDWLPNPNHIPFYVGIHKGFFQEHHINISIKKMQEPGHATSYLLLDQCELALAYMPHTIRVEQKKGEVEPIGILIQEPLNALIVREGGEIHDLTDLNGKMLGFCTGGKEAASLNKLLANASIAVKGCLNVNCDLITPLRTKNVDVIYGAYWNIETEHLKSLGIRTRYFKLTELGMPTYYELIVLAKTKTIYTEDEFVQLFKKGLQKSINYSRLHPNEAFEIYALYQQNKSIQTLTWEKEAWKKTIPVLAEQQEISPIIWNTFQEWLRINQLL</sequence>
<evidence type="ECO:0000313" key="9">
    <source>
        <dbReference type="EMBL" id="KIC72957.1"/>
    </source>
</evidence>
<proteinExistence type="inferred from homology"/>
<dbReference type="Pfam" id="PF09084">
    <property type="entry name" value="NMT1"/>
    <property type="match status" value="1"/>
</dbReference>
<dbReference type="GO" id="GO:0005886">
    <property type="term" value="C:plasma membrane"/>
    <property type="evidence" value="ECO:0007669"/>
    <property type="project" value="UniProtKB-SubCell"/>
</dbReference>
<keyword evidence="6 7" id="KW-0472">Membrane</keyword>
<dbReference type="InterPro" id="IPR035906">
    <property type="entry name" value="MetI-like_sf"/>
</dbReference>
<evidence type="ECO:0000259" key="8">
    <source>
        <dbReference type="PROSITE" id="PS50928"/>
    </source>
</evidence>
<reference evidence="9 10" key="1">
    <citation type="journal article" date="2014" name="Mol. Biol. Evol.">
        <title>Massive expansion of Ubiquitination-related gene families within the Chlamydiae.</title>
        <authorList>
            <person name="Domman D."/>
            <person name="Collingro A."/>
            <person name="Lagkouvardos I."/>
            <person name="Gehre L."/>
            <person name="Weinmaier T."/>
            <person name="Rattei T."/>
            <person name="Subtil A."/>
            <person name="Horn M."/>
        </authorList>
    </citation>
    <scope>NUCLEOTIDE SEQUENCE [LARGE SCALE GENOMIC DNA]</scope>
    <source>
        <strain evidence="9 10">EI2</strain>
    </source>
</reference>
<dbReference type="Pfam" id="PF00528">
    <property type="entry name" value="BPD_transp_1"/>
    <property type="match status" value="1"/>
</dbReference>
<keyword evidence="5 7" id="KW-1133">Transmembrane helix</keyword>
<keyword evidence="2 7" id="KW-0813">Transport</keyword>
<dbReference type="PROSITE" id="PS50928">
    <property type="entry name" value="ABC_TM1"/>
    <property type="match status" value="1"/>
</dbReference>
<evidence type="ECO:0000256" key="6">
    <source>
        <dbReference type="ARBA" id="ARBA00023136"/>
    </source>
</evidence>
<feature type="transmembrane region" description="Helical" evidence="7">
    <location>
        <begin position="115"/>
        <end position="135"/>
    </location>
</feature>
<comment type="subcellular location">
    <subcellularLocation>
        <location evidence="1 7">Cell membrane</location>
        <topology evidence="1 7">Multi-pass membrane protein</topology>
    </subcellularLocation>
</comment>
<dbReference type="Gene3D" id="3.40.190.10">
    <property type="entry name" value="Periplasmic binding protein-like II"/>
    <property type="match status" value="2"/>
</dbReference>
<dbReference type="GO" id="GO:0055085">
    <property type="term" value="P:transmembrane transport"/>
    <property type="evidence" value="ECO:0007669"/>
    <property type="project" value="InterPro"/>
</dbReference>
<keyword evidence="4 7" id="KW-0812">Transmembrane</keyword>
<dbReference type="InterPro" id="IPR015168">
    <property type="entry name" value="SsuA/THI5"/>
</dbReference>
<dbReference type="InterPro" id="IPR000515">
    <property type="entry name" value="MetI-like"/>
</dbReference>
<dbReference type="PATRIC" id="fig|362787.3.peg.657"/>
<gene>
    <name evidence="9" type="ORF">DB44_BW00010</name>
</gene>
<feature type="transmembrane region" description="Helical" evidence="7">
    <location>
        <begin position="238"/>
        <end position="261"/>
    </location>
</feature>
<dbReference type="Gene3D" id="1.10.3720.10">
    <property type="entry name" value="MetI-like"/>
    <property type="match status" value="1"/>
</dbReference>
<feature type="transmembrane region" description="Helical" evidence="7">
    <location>
        <begin position="85"/>
        <end position="103"/>
    </location>
</feature>
<organism evidence="9 10">
    <name type="scientific">Candidatus Protochlamydia amoebophila</name>
    <dbReference type="NCBI Taxonomy" id="362787"/>
    <lineage>
        <taxon>Bacteria</taxon>
        <taxon>Pseudomonadati</taxon>
        <taxon>Chlamydiota</taxon>
        <taxon>Chlamydiia</taxon>
        <taxon>Parachlamydiales</taxon>
        <taxon>Parachlamydiaceae</taxon>
        <taxon>Candidatus Protochlamydia</taxon>
    </lineage>
</organism>
<dbReference type="Proteomes" id="UP000031465">
    <property type="component" value="Unassembled WGS sequence"/>
</dbReference>
<feature type="transmembrane region" description="Helical" evidence="7">
    <location>
        <begin position="29"/>
        <end position="49"/>
    </location>
</feature>
<accession>A0A0C1K0C8</accession>
<feature type="domain" description="ABC transmembrane type-1" evidence="8">
    <location>
        <begin position="78"/>
        <end position="262"/>
    </location>
</feature>
<dbReference type="PANTHER" id="PTHR30151:SF20">
    <property type="entry name" value="ABC TRANSPORTER PERMEASE PROTEIN HI_0355-RELATED"/>
    <property type="match status" value="1"/>
</dbReference>
<comment type="similarity">
    <text evidence="7">Belongs to the binding-protein-dependent transport system permease family.</text>
</comment>
<dbReference type="AlphaFoldDB" id="A0A0C1K0C8"/>
<protein>
    <recommendedName>
        <fullName evidence="8">ABC transmembrane type-1 domain-containing protein</fullName>
    </recommendedName>
</protein>
<evidence type="ECO:0000256" key="3">
    <source>
        <dbReference type="ARBA" id="ARBA00022475"/>
    </source>
</evidence>
<feature type="transmembrane region" description="Helical" evidence="7">
    <location>
        <begin position="141"/>
        <end position="160"/>
    </location>
</feature>
<feature type="transmembrane region" description="Helical" evidence="7">
    <location>
        <begin position="197"/>
        <end position="218"/>
    </location>
</feature>
<comment type="caution">
    <text evidence="9">The sequence shown here is derived from an EMBL/GenBank/DDBJ whole genome shotgun (WGS) entry which is preliminary data.</text>
</comment>
<dbReference type="CDD" id="cd06261">
    <property type="entry name" value="TM_PBP2"/>
    <property type="match status" value="1"/>
</dbReference>
<evidence type="ECO:0000256" key="4">
    <source>
        <dbReference type="ARBA" id="ARBA00022692"/>
    </source>
</evidence>
<name>A0A0C1K0C8_9BACT</name>
<evidence type="ECO:0000313" key="10">
    <source>
        <dbReference type="Proteomes" id="UP000031465"/>
    </source>
</evidence>
<evidence type="ECO:0000256" key="2">
    <source>
        <dbReference type="ARBA" id="ARBA00022448"/>
    </source>
</evidence>
<evidence type="ECO:0000256" key="1">
    <source>
        <dbReference type="ARBA" id="ARBA00004651"/>
    </source>
</evidence>